<evidence type="ECO:0000256" key="3">
    <source>
        <dbReference type="ARBA" id="ARBA00022989"/>
    </source>
</evidence>
<evidence type="ECO:0000256" key="1">
    <source>
        <dbReference type="ARBA" id="ARBA00004141"/>
    </source>
</evidence>
<dbReference type="InterPro" id="IPR051788">
    <property type="entry name" value="MFS_Transporter"/>
</dbReference>
<feature type="transmembrane region" description="Helical" evidence="5">
    <location>
        <begin position="135"/>
        <end position="154"/>
    </location>
</feature>
<organism evidence="6 7">
    <name type="scientific">Pseudomonas lutea</name>
    <dbReference type="NCBI Taxonomy" id="243924"/>
    <lineage>
        <taxon>Bacteria</taxon>
        <taxon>Pseudomonadati</taxon>
        <taxon>Pseudomonadota</taxon>
        <taxon>Gammaproteobacteria</taxon>
        <taxon>Pseudomonadales</taxon>
        <taxon>Pseudomonadaceae</taxon>
        <taxon>Pseudomonas</taxon>
    </lineage>
</organism>
<keyword evidence="4 5" id="KW-0472">Membrane</keyword>
<dbReference type="PANTHER" id="PTHR23514:SF13">
    <property type="entry name" value="INNER MEMBRANE PROTEIN YBJJ"/>
    <property type="match status" value="1"/>
</dbReference>
<feature type="transmembrane region" description="Helical" evidence="5">
    <location>
        <begin position="383"/>
        <end position="408"/>
    </location>
</feature>
<dbReference type="PANTHER" id="PTHR23514">
    <property type="entry name" value="BYPASS OF STOP CODON PROTEIN 6"/>
    <property type="match status" value="1"/>
</dbReference>
<proteinExistence type="predicted"/>
<reference evidence="6 7" key="1">
    <citation type="journal article" date="2020" name="FEMS Microbiol. Ecol.">
        <title>Temporal dynamics of bacterial communities during seed development and maturation.</title>
        <authorList>
            <person name="Chesneau G."/>
            <person name="Torres-Cortes G."/>
            <person name="Briand M."/>
            <person name="Darrasse A."/>
            <person name="Preveaux A."/>
            <person name="Marais C."/>
            <person name="Jacques M.A."/>
            <person name="Shade A."/>
            <person name="Barret M."/>
        </authorList>
    </citation>
    <scope>NUCLEOTIDE SEQUENCE [LARGE SCALE GENOMIC DNA]</scope>
    <source>
        <strain evidence="6 7">CFBP13723</strain>
    </source>
</reference>
<comment type="subcellular location">
    <subcellularLocation>
        <location evidence="1">Membrane</location>
        <topology evidence="1">Multi-pass membrane protein</topology>
    </subcellularLocation>
</comment>
<feature type="transmembrane region" description="Helical" evidence="5">
    <location>
        <begin position="107"/>
        <end position="128"/>
    </location>
</feature>
<evidence type="ECO:0000256" key="2">
    <source>
        <dbReference type="ARBA" id="ARBA00022692"/>
    </source>
</evidence>
<feature type="transmembrane region" description="Helical" evidence="5">
    <location>
        <begin position="414"/>
        <end position="432"/>
    </location>
</feature>
<keyword evidence="7" id="KW-1185">Reference proteome</keyword>
<keyword evidence="2 5" id="KW-0812">Transmembrane</keyword>
<dbReference type="SUPFAM" id="SSF103473">
    <property type="entry name" value="MFS general substrate transporter"/>
    <property type="match status" value="1"/>
</dbReference>
<feature type="transmembrane region" description="Helical" evidence="5">
    <location>
        <begin position="253"/>
        <end position="276"/>
    </location>
</feature>
<evidence type="ECO:0000313" key="7">
    <source>
        <dbReference type="Proteomes" id="UP000625247"/>
    </source>
</evidence>
<comment type="caution">
    <text evidence="6">The sequence shown here is derived from an EMBL/GenBank/DDBJ whole genome shotgun (WGS) entry which is preliminary data.</text>
</comment>
<accession>A0ABR9A473</accession>
<evidence type="ECO:0000313" key="6">
    <source>
        <dbReference type="EMBL" id="MBD8120699.1"/>
    </source>
</evidence>
<evidence type="ECO:0000256" key="4">
    <source>
        <dbReference type="ARBA" id="ARBA00023136"/>
    </source>
</evidence>
<evidence type="ECO:0000256" key="5">
    <source>
        <dbReference type="SAM" id="Phobius"/>
    </source>
</evidence>
<protein>
    <submittedName>
        <fullName evidence="6">MFS transporter</fullName>
    </submittedName>
</protein>
<dbReference type="InterPro" id="IPR011701">
    <property type="entry name" value="MFS"/>
</dbReference>
<feature type="transmembrane region" description="Helical" evidence="5">
    <location>
        <begin position="160"/>
        <end position="185"/>
    </location>
</feature>
<feature type="transmembrane region" description="Helical" evidence="5">
    <location>
        <begin position="324"/>
        <end position="346"/>
    </location>
</feature>
<dbReference type="InterPro" id="IPR036259">
    <property type="entry name" value="MFS_trans_sf"/>
</dbReference>
<keyword evidence="3 5" id="KW-1133">Transmembrane helix</keyword>
<feature type="transmembrane region" description="Helical" evidence="5">
    <location>
        <begin position="76"/>
        <end position="95"/>
    </location>
</feature>
<sequence length="438" mass="45729">MRHLQSVGPALAGNASFATARYQGALRSGASGNTRCAGLRLSITVCRSGRAVQDRFVSVAQSVHTPVFIHLWSYRLTFLLSGMSLGAWAPLVPFARQRAGLEEAQLGLLLLCFGLGSMLAMPLAGMLTTRKGCRFVSMMGGALICCMLPLLASLSSLVPLALALAAFGAGLGSIDVAMNVQGLMVERDHGKPMMSGFHGLFSLGGISSALLMTLLLWLGASPLVAVCVVVALIAGLLLWHARRLVPHGADDPSAPFAWPTTKVVIVGILCFIALLVEGAMLDWSAVFLNKTHQIDLTIAGGAYAMFSLTMAGGRFAGDWLRNRFGAVNLLIGGGLLVMVGFAMAILLQPWPLFLLGFALIGVGLSNTFPVYCSVVGAQKAMPAGLAIAVITGIGYCGILLGPALIGFAAHLVGLREALLCVGALMLAQVLTARRMAKG</sequence>
<dbReference type="CDD" id="cd17393">
    <property type="entry name" value="MFS_MosC_like"/>
    <property type="match status" value="1"/>
</dbReference>
<feature type="transmembrane region" description="Helical" evidence="5">
    <location>
        <begin position="352"/>
        <end position="371"/>
    </location>
</feature>
<dbReference type="EMBL" id="JACYNP010000002">
    <property type="protein sequence ID" value="MBD8120699.1"/>
    <property type="molecule type" value="Genomic_DNA"/>
</dbReference>
<feature type="transmembrane region" description="Helical" evidence="5">
    <location>
        <begin position="223"/>
        <end position="241"/>
    </location>
</feature>
<dbReference type="Proteomes" id="UP000625247">
    <property type="component" value="Unassembled WGS sequence"/>
</dbReference>
<dbReference type="Gene3D" id="1.20.1250.20">
    <property type="entry name" value="MFS general substrate transporter like domains"/>
    <property type="match status" value="2"/>
</dbReference>
<dbReference type="Pfam" id="PF07690">
    <property type="entry name" value="MFS_1"/>
    <property type="match status" value="1"/>
</dbReference>
<name>A0ABR9A473_9PSED</name>
<gene>
    <name evidence="6" type="ORF">IFT62_05700</name>
</gene>
<feature type="transmembrane region" description="Helical" evidence="5">
    <location>
        <begin position="197"/>
        <end position="217"/>
    </location>
</feature>
<feature type="transmembrane region" description="Helical" evidence="5">
    <location>
        <begin position="296"/>
        <end position="317"/>
    </location>
</feature>